<keyword evidence="3" id="KW-1185">Reference proteome</keyword>
<name>A0A397SNF4_9GLOM</name>
<proteinExistence type="predicted"/>
<evidence type="ECO:0000256" key="1">
    <source>
        <dbReference type="SAM" id="MobiDB-lite"/>
    </source>
</evidence>
<organism evidence="2 3">
    <name type="scientific">Glomus cerebriforme</name>
    <dbReference type="NCBI Taxonomy" id="658196"/>
    <lineage>
        <taxon>Eukaryota</taxon>
        <taxon>Fungi</taxon>
        <taxon>Fungi incertae sedis</taxon>
        <taxon>Mucoromycota</taxon>
        <taxon>Glomeromycotina</taxon>
        <taxon>Glomeromycetes</taxon>
        <taxon>Glomerales</taxon>
        <taxon>Glomeraceae</taxon>
        <taxon>Glomus</taxon>
    </lineage>
</organism>
<evidence type="ECO:0000313" key="3">
    <source>
        <dbReference type="Proteomes" id="UP000265703"/>
    </source>
</evidence>
<evidence type="ECO:0000313" key="2">
    <source>
        <dbReference type="EMBL" id="RIA84164.1"/>
    </source>
</evidence>
<sequence>MDKLYEENKALQERSKKRLKSKERSSDEANDIAARLKYLLRDVLDPTAEEIQHAKKQQKRIYDDDTYFMYSKLPENTLEWTYDAEKIRNEATDIKMLEYEVNDNNDKMTQYDDASLTNLNLDYLLNSAEMNLIRPEDLDEIGKSSQSLVLYY</sequence>
<dbReference type="OrthoDB" id="2410473at2759"/>
<protein>
    <submittedName>
        <fullName evidence="2">Uncharacterized protein</fullName>
    </submittedName>
</protein>
<accession>A0A397SNF4</accession>
<dbReference type="STRING" id="658196.A0A397SNF4"/>
<feature type="region of interest" description="Disordered" evidence="1">
    <location>
        <begin position="1"/>
        <end position="29"/>
    </location>
</feature>
<dbReference type="Proteomes" id="UP000265703">
    <property type="component" value="Unassembled WGS sequence"/>
</dbReference>
<dbReference type="AlphaFoldDB" id="A0A397SNF4"/>
<dbReference type="EMBL" id="QKYT01000513">
    <property type="protein sequence ID" value="RIA84164.1"/>
    <property type="molecule type" value="Genomic_DNA"/>
</dbReference>
<reference evidence="2 3" key="1">
    <citation type="submission" date="2018-06" db="EMBL/GenBank/DDBJ databases">
        <title>Comparative genomics reveals the genomic features of Rhizophagus irregularis, R. cerebriforme, R. diaphanum and Gigaspora rosea, and their symbiotic lifestyle signature.</title>
        <authorList>
            <person name="Morin E."/>
            <person name="San Clemente H."/>
            <person name="Chen E.C.H."/>
            <person name="De La Providencia I."/>
            <person name="Hainaut M."/>
            <person name="Kuo A."/>
            <person name="Kohler A."/>
            <person name="Murat C."/>
            <person name="Tang N."/>
            <person name="Roy S."/>
            <person name="Loubradou J."/>
            <person name="Henrissat B."/>
            <person name="Grigoriev I.V."/>
            <person name="Corradi N."/>
            <person name="Roux C."/>
            <person name="Martin F.M."/>
        </authorList>
    </citation>
    <scope>NUCLEOTIDE SEQUENCE [LARGE SCALE GENOMIC DNA]</scope>
    <source>
        <strain evidence="2 3">DAOM 227022</strain>
    </source>
</reference>
<feature type="compositionally biased region" description="Basic and acidic residues" evidence="1">
    <location>
        <begin position="1"/>
        <end position="14"/>
    </location>
</feature>
<comment type="caution">
    <text evidence="2">The sequence shown here is derived from an EMBL/GenBank/DDBJ whole genome shotgun (WGS) entry which is preliminary data.</text>
</comment>
<gene>
    <name evidence="2" type="ORF">C1645_742529</name>
</gene>